<dbReference type="EMBL" id="SWLB01000024">
    <property type="protein sequence ID" value="KAF3322839.1"/>
    <property type="molecule type" value="Genomic_DNA"/>
</dbReference>
<comment type="caution">
    <text evidence="5">The sequence shown here is derived from an EMBL/GenBank/DDBJ whole genome shotgun (WGS) entry which is preliminary data.</text>
</comment>
<dbReference type="PANTHER" id="PTHR26379">
    <property type="entry name" value="BTB/POZ AND MATH DOMAIN-CONTAINING PROTEIN 1"/>
    <property type="match status" value="1"/>
</dbReference>
<dbReference type="Pfam" id="PF24570">
    <property type="entry name" value="BACK_BPM_SPOP"/>
    <property type="match status" value="1"/>
</dbReference>
<dbReference type="Gene3D" id="1.25.40.420">
    <property type="match status" value="1"/>
</dbReference>
<keyword evidence="6" id="KW-1185">Reference proteome</keyword>
<evidence type="ECO:0000256" key="2">
    <source>
        <dbReference type="ARBA" id="ARBA00010846"/>
    </source>
</evidence>
<dbReference type="PANTHER" id="PTHR26379:SF187">
    <property type="entry name" value="OS07G0655300 PROTEIN"/>
    <property type="match status" value="1"/>
</dbReference>
<protein>
    <submittedName>
        <fullName evidence="5">BTB/POZ and MATH domain-containing protein 2-like protein</fullName>
    </submittedName>
</protein>
<dbReference type="SUPFAM" id="SSF54695">
    <property type="entry name" value="POZ domain"/>
    <property type="match status" value="1"/>
</dbReference>
<dbReference type="InterPro" id="IPR000210">
    <property type="entry name" value="BTB/POZ_dom"/>
</dbReference>
<organism evidence="5 6">
    <name type="scientific">Carex littledalei</name>
    <dbReference type="NCBI Taxonomy" id="544730"/>
    <lineage>
        <taxon>Eukaryota</taxon>
        <taxon>Viridiplantae</taxon>
        <taxon>Streptophyta</taxon>
        <taxon>Embryophyta</taxon>
        <taxon>Tracheophyta</taxon>
        <taxon>Spermatophyta</taxon>
        <taxon>Magnoliopsida</taxon>
        <taxon>Liliopsida</taxon>
        <taxon>Poales</taxon>
        <taxon>Cyperaceae</taxon>
        <taxon>Cyperoideae</taxon>
        <taxon>Cariceae</taxon>
        <taxon>Carex</taxon>
        <taxon>Carex subgen. Euthyceras</taxon>
    </lineage>
</organism>
<sequence length="364" mass="41246">MEDIRKRKETVSVSINELVEGSHLFKVTSYSLLLERDCSDPVQSTPFEVGGHSWAINFYPQYFNEHASVYVEKLSEGFVRAKTQFNLLDQSGKPSGMTPHDDVLFVFGGEGTELGYGFFIRNKDLPSYLQDDSLTIRCTLRVFTSSVKQLVPPPLRETPTWKVRSDLGKLLESGEGADVLFDVKGKLFSAHKFILAARSPYFRAQFFGLMRKLETVEHTKVEVVPAVFEAFLRYVYTDSFLEIEKPGVDDEVQLSQTMLAQKLLSVLKIIYEDILLEEICDIDNVAQFLALAERHKCDLLRHACLDCLADPKTLALMMLTEEFLQLMKDNPSVLKEIKGNISHPILEKALSRLENSDDLTSDST</sequence>
<feature type="domain" description="BTB" evidence="3">
    <location>
        <begin position="177"/>
        <end position="244"/>
    </location>
</feature>
<comment type="pathway">
    <text evidence="1">Protein modification; protein ubiquitination.</text>
</comment>
<proteinExistence type="inferred from homology"/>
<feature type="domain" description="MATH" evidence="4">
    <location>
        <begin position="20"/>
        <end position="140"/>
    </location>
</feature>
<dbReference type="Pfam" id="PF00651">
    <property type="entry name" value="BTB"/>
    <property type="match status" value="1"/>
</dbReference>
<dbReference type="OrthoDB" id="695787at2759"/>
<dbReference type="Gene3D" id="3.30.710.10">
    <property type="entry name" value="Potassium Channel Kv1.1, Chain A"/>
    <property type="match status" value="1"/>
</dbReference>
<dbReference type="Gene3D" id="2.60.210.10">
    <property type="entry name" value="Apoptosis, Tumor Necrosis Factor Receptor Associated Protein 2, Chain A"/>
    <property type="match status" value="1"/>
</dbReference>
<dbReference type="AlphaFoldDB" id="A0A833QHH2"/>
<evidence type="ECO:0000259" key="4">
    <source>
        <dbReference type="PROSITE" id="PS50144"/>
    </source>
</evidence>
<dbReference type="Proteomes" id="UP000623129">
    <property type="component" value="Unassembled WGS sequence"/>
</dbReference>
<reference evidence="5" key="1">
    <citation type="submission" date="2020-01" db="EMBL/GenBank/DDBJ databases">
        <title>Genome sequence of Kobresia littledalei, the first chromosome-level genome in the family Cyperaceae.</title>
        <authorList>
            <person name="Qu G."/>
        </authorList>
    </citation>
    <scope>NUCLEOTIDE SEQUENCE</scope>
    <source>
        <strain evidence="5">C.B.Clarke</strain>
        <tissue evidence="5">Leaf</tissue>
    </source>
</reference>
<dbReference type="InterPro" id="IPR056423">
    <property type="entry name" value="BACK_BPM_SPOP"/>
</dbReference>
<dbReference type="SMART" id="SM00061">
    <property type="entry name" value="MATH"/>
    <property type="match status" value="1"/>
</dbReference>
<name>A0A833QHH2_9POAL</name>
<dbReference type="PROSITE" id="PS50097">
    <property type="entry name" value="BTB"/>
    <property type="match status" value="1"/>
</dbReference>
<evidence type="ECO:0000256" key="1">
    <source>
        <dbReference type="ARBA" id="ARBA00004906"/>
    </source>
</evidence>
<dbReference type="InterPro" id="IPR008974">
    <property type="entry name" value="TRAF-like"/>
</dbReference>
<evidence type="ECO:0000259" key="3">
    <source>
        <dbReference type="PROSITE" id="PS50097"/>
    </source>
</evidence>
<dbReference type="PROSITE" id="PS50144">
    <property type="entry name" value="MATH"/>
    <property type="match status" value="1"/>
</dbReference>
<dbReference type="SMART" id="SM00225">
    <property type="entry name" value="BTB"/>
    <property type="match status" value="1"/>
</dbReference>
<dbReference type="Pfam" id="PF22486">
    <property type="entry name" value="MATH_2"/>
    <property type="match status" value="1"/>
</dbReference>
<accession>A0A833QHH2</accession>
<evidence type="ECO:0000313" key="5">
    <source>
        <dbReference type="EMBL" id="KAF3322839.1"/>
    </source>
</evidence>
<dbReference type="GO" id="GO:0016567">
    <property type="term" value="P:protein ubiquitination"/>
    <property type="evidence" value="ECO:0007669"/>
    <property type="project" value="InterPro"/>
</dbReference>
<dbReference type="InterPro" id="IPR011333">
    <property type="entry name" value="SKP1/BTB/POZ_sf"/>
</dbReference>
<comment type="similarity">
    <text evidence="2">Belongs to the Tdpoz family.</text>
</comment>
<evidence type="ECO:0000313" key="6">
    <source>
        <dbReference type="Proteomes" id="UP000623129"/>
    </source>
</evidence>
<dbReference type="CDD" id="cd00121">
    <property type="entry name" value="MATH"/>
    <property type="match status" value="1"/>
</dbReference>
<dbReference type="InterPro" id="IPR002083">
    <property type="entry name" value="MATH/TRAF_dom"/>
</dbReference>
<dbReference type="SUPFAM" id="SSF49599">
    <property type="entry name" value="TRAF domain-like"/>
    <property type="match status" value="1"/>
</dbReference>
<dbReference type="InterPro" id="IPR045005">
    <property type="entry name" value="BPM1-6"/>
</dbReference>
<gene>
    <name evidence="5" type="ORF">FCM35_KLT12828</name>
</gene>